<keyword evidence="6" id="KW-0152">Cholesterol biosynthesis</keyword>
<sequence length="453" mass="51901">MQQRILRRTSLGGSSSSLRRSSISSKDLQAIQAAVAKQHYATSLIVSLLIALPMFSFFHLYMIYHHHGSLKTALTSLVTPPIFADVVPLLFDMVAWKFTVVFLSLQLIFHWILPHDNVYLLSSTGDRKKPVNGFSSCLLICLLYVMGSRLGMYRNDLLYIHFESVIMCMAVICVTVWLILFLSYRFGDYCNVTTVSEFCFGVELHPTVLDIDLKHFVRSRITLVLWPLFIISAIFYQRNIYGRVSQSLMASGVVQMAYVMRIQWTENLALNSLDYKRANCGFYKLWSDMVMFPTLYCSSTAMLAYTQRSISLLSCCVLTVAAFFFIYLTTVIDKQKYDFRRSKGMIKIRGVDPYFISAKYRTETGDTSANLLLGSGYWATCRHPNYMSEAATFVVFSAFQGFYPIYCHVPAAFVTGYLFVRLCNDESRCLVKYGQAWMQYCNKVPFRLIPGLY</sequence>
<evidence type="ECO:0000256" key="13">
    <source>
        <dbReference type="ARBA" id="ARBA00023136"/>
    </source>
</evidence>
<keyword evidence="4" id="KW-0153">Cholesterol metabolism</keyword>
<evidence type="ECO:0000256" key="3">
    <source>
        <dbReference type="ARBA" id="ARBA00022516"/>
    </source>
</evidence>
<evidence type="ECO:0000256" key="2">
    <source>
        <dbReference type="ARBA" id="ARBA00005402"/>
    </source>
</evidence>
<evidence type="ECO:0000256" key="7">
    <source>
        <dbReference type="ARBA" id="ARBA00022857"/>
    </source>
</evidence>
<feature type="transmembrane region" description="Helical" evidence="20">
    <location>
        <begin position="164"/>
        <end position="184"/>
    </location>
</feature>
<keyword evidence="13 20" id="KW-0472">Membrane</keyword>
<dbReference type="WBParaSite" id="HCON_00154480-00001">
    <property type="protein sequence ID" value="HCON_00154480-00001"/>
    <property type="gene ID" value="HCON_00154480"/>
</dbReference>
<keyword evidence="7" id="KW-0521">NADP</keyword>
<dbReference type="GO" id="GO:0016132">
    <property type="term" value="P:brassinosteroid biosynthetic process"/>
    <property type="evidence" value="ECO:0007669"/>
    <property type="project" value="TreeGrafter"/>
</dbReference>
<feature type="transmembrane region" description="Helical" evidence="20">
    <location>
        <begin position="133"/>
        <end position="152"/>
    </location>
</feature>
<keyword evidence="8" id="KW-0752">Steroid biosynthesis</keyword>
<dbReference type="PANTHER" id="PTHR21257:SF38">
    <property type="entry name" value="7-DEHYDROCHOLESTEROL REDUCTASE"/>
    <property type="match status" value="1"/>
</dbReference>
<evidence type="ECO:0000256" key="19">
    <source>
        <dbReference type="ARBA" id="ARBA00047826"/>
    </source>
</evidence>
<dbReference type="OrthoDB" id="5326588at2759"/>
<comment type="catalytic activity">
    <reaction evidence="18">
        <text>cholesterol + NADP(+) = 7-dehydrocholesterol + NADPH + H(+)</text>
        <dbReference type="Rhea" id="RHEA:23984"/>
        <dbReference type="ChEBI" id="CHEBI:15378"/>
        <dbReference type="ChEBI" id="CHEBI:16113"/>
        <dbReference type="ChEBI" id="CHEBI:17759"/>
        <dbReference type="ChEBI" id="CHEBI:57783"/>
        <dbReference type="ChEBI" id="CHEBI:58349"/>
        <dbReference type="EC" id="1.3.1.21"/>
    </reaction>
    <physiologicalReaction direction="right-to-left" evidence="18">
        <dbReference type="Rhea" id="RHEA:23986"/>
    </physiologicalReaction>
</comment>
<evidence type="ECO:0000256" key="17">
    <source>
        <dbReference type="ARBA" id="ARBA00042688"/>
    </source>
</evidence>
<comment type="subcellular location">
    <subcellularLocation>
        <location evidence="1">Membrane</location>
        <topology evidence="1">Multi-pass membrane protein</topology>
    </subcellularLocation>
</comment>
<dbReference type="OMA" id="KYGQYWA"/>
<evidence type="ECO:0000256" key="20">
    <source>
        <dbReference type="SAM" id="Phobius"/>
    </source>
</evidence>
<keyword evidence="10" id="KW-0560">Oxidoreductase</keyword>
<keyword evidence="3" id="KW-0444">Lipid biosynthesis</keyword>
<evidence type="ECO:0000256" key="1">
    <source>
        <dbReference type="ARBA" id="ARBA00004141"/>
    </source>
</evidence>
<evidence type="ECO:0000256" key="14">
    <source>
        <dbReference type="ARBA" id="ARBA00023166"/>
    </source>
</evidence>
<evidence type="ECO:0000256" key="9">
    <source>
        <dbReference type="ARBA" id="ARBA00022989"/>
    </source>
</evidence>
<evidence type="ECO:0000256" key="10">
    <source>
        <dbReference type="ARBA" id="ARBA00023002"/>
    </source>
</evidence>
<evidence type="ECO:0000256" key="12">
    <source>
        <dbReference type="ARBA" id="ARBA00023098"/>
    </source>
</evidence>
<feature type="transmembrane region" description="Helical" evidence="20">
    <location>
        <begin position="70"/>
        <end position="87"/>
    </location>
</feature>
<keyword evidence="21" id="KW-1185">Reference proteome</keyword>
<evidence type="ECO:0000256" key="18">
    <source>
        <dbReference type="ARBA" id="ARBA00047795"/>
    </source>
</evidence>
<evidence type="ECO:0000256" key="11">
    <source>
        <dbReference type="ARBA" id="ARBA00023011"/>
    </source>
</evidence>
<dbReference type="Gene3D" id="1.20.120.1630">
    <property type="match status" value="1"/>
</dbReference>
<evidence type="ECO:0000256" key="4">
    <source>
        <dbReference type="ARBA" id="ARBA00022548"/>
    </source>
</evidence>
<proteinExistence type="inferred from homology"/>
<dbReference type="GO" id="GO:0006695">
    <property type="term" value="P:cholesterol biosynthetic process"/>
    <property type="evidence" value="ECO:0007669"/>
    <property type="project" value="UniProtKB-KW"/>
</dbReference>
<feature type="transmembrane region" description="Helical" evidence="20">
    <location>
        <begin position="217"/>
        <end position="236"/>
    </location>
</feature>
<keyword evidence="12" id="KW-0443">Lipid metabolism</keyword>
<evidence type="ECO:0000313" key="22">
    <source>
        <dbReference type="WBParaSite" id="HCON_00154480-00001"/>
    </source>
</evidence>
<keyword evidence="9 20" id="KW-1133">Transmembrane helix</keyword>
<evidence type="ECO:0000313" key="21">
    <source>
        <dbReference type="Proteomes" id="UP000025227"/>
    </source>
</evidence>
<feature type="transmembrane region" description="Helical" evidence="20">
    <location>
        <begin position="94"/>
        <end position="113"/>
    </location>
</feature>
<dbReference type="GO" id="GO:0047598">
    <property type="term" value="F:7-dehydrocholesterol reductase activity"/>
    <property type="evidence" value="ECO:0007669"/>
    <property type="project" value="UniProtKB-EC"/>
</dbReference>
<evidence type="ECO:0000256" key="16">
    <source>
        <dbReference type="ARBA" id="ARBA00038851"/>
    </source>
</evidence>
<evidence type="ECO:0000256" key="6">
    <source>
        <dbReference type="ARBA" id="ARBA00022778"/>
    </source>
</evidence>
<accession>A0A7I4YXM0</accession>
<name>A0A7I4YXM0_HAECO</name>
<feature type="transmembrane region" description="Helical" evidence="20">
    <location>
        <begin position="311"/>
        <end position="332"/>
    </location>
</feature>
<keyword evidence="5 20" id="KW-0812">Transmembrane</keyword>
<feature type="transmembrane region" description="Helical" evidence="20">
    <location>
        <begin position="44"/>
        <end position="64"/>
    </location>
</feature>
<dbReference type="GO" id="GO:0005789">
    <property type="term" value="C:endoplasmic reticulum membrane"/>
    <property type="evidence" value="ECO:0007669"/>
    <property type="project" value="TreeGrafter"/>
</dbReference>
<dbReference type="EC" id="1.3.1.21" evidence="16"/>
<evidence type="ECO:0000256" key="5">
    <source>
        <dbReference type="ARBA" id="ARBA00022692"/>
    </source>
</evidence>
<dbReference type="AlphaFoldDB" id="A0A7I4YXM0"/>
<dbReference type="Proteomes" id="UP000025227">
    <property type="component" value="Unplaced"/>
</dbReference>
<evidence type="ECO:0000256" key="8">
    <source>
        <dbReference type="ARBA" id="ARBA00022955"/>
    </source>
</evidence>
<evidence type="ECO:0000256" key="15">
    <source>
        <dbReference type="ARBA" id="ARBA00023221"/>
    </source>
</evidence>
<dbReference type="InterPro" id="IPR001171">
    <property type="entry name" value="ERG24_DHCR-like"/>
</dbReference>
<dbReference type="PANTHER" id="PTHR21257">
    <property type="entry name" value="DELTA(14)-STEROL REDUCTASE"/>
    <property type="match status" value="1"/>
</dbReference>
<dbReference type="Pfam" id="PF01222">
    <property type="entry name" value="ERG4_ERG24"/>
    <property type="match status" value="1"/>
</dbReference>
<protein>
    <recommendedName>
        <fullName evidence="16">7-dehydrocholesterol reductase</fullName>
        <ecNumber evidence="16">1.3.1.21</ecNumber>
    </recommendedName>
    <alternativeName>
        <fullName evidence="17">Sterol Delta(7)-reductase</fullName>
    </alternativeName>
</protein>
<reference evidence="22" key="1">
    <citation type="submission" date="2020-12" db="UniProtKB">
        <authorList>
            <consortium name="WormBaseParasite"/>
        </authorList>
    </citation>
    <scope>IDENTIFICATION</scope>
    <source>
        <strain evidence="22">MHco3</strain>
    </source>
</reference>
<organism evidence="21 22">
    <name type="scientific">Haemonchus contortus</name>
    <name type="common">Barber pole worm</name>
    <dbReference type="NCBI Taxonomy" id="6289"/>
    <lineage>
        <taxon>Eukaryota</taxon>
        <taxon>Metazoa</taxon>
        <taxon>Ecdysozoa</taxon>
        <taxon>Nematoda</taxon>
        <taxon>Chromadorea</taxon>
        <taxon>Rhabditida</taxon>
        <taxon>Rhabditina</taxon>
        <taxon>Rhabditomorpha</taxon>
        <taxon>Strongyloidea</taxon>
        <taxon>Trichostrongylidae</taxon>
        <taxon>Haemonchus</taxon>
    </lineage>
</organism>
<keyword evidence="14" id="KW-1207">Sterol metabolism</keyword>
<comment type="catalytic activity">
    <reaction evidence="19">
        <text>7-dehydrodesmosterol + NADPH + H(+) = desmosterol + NADP(+)</text>
        <dbReference type="Rhea" id="RHEA:46740"/>
        <dbReference type="ChEBI" id="CHEBI:15378"/>
        <dbReference type="ChEBI" id="CHEBI:17737"/>
        <dbReference type="ChEBI" id="CHEBI:27910"/>
        <dbReference type="ChEBI" id="CHEBI:57783"/>
        <dbReference type="ChEBI" id="CHEBI:58349"/>
    </reaction>
    <physiologicalReaction direction="left-to-right" evidence="19">
        <dbReference type="Rhea" id="RHEA:46741"/>
    </physiologicalReaction>
</comment>
<keyword evidence="11" id="KW-0756">Sterol biosynthesis</keyword>
<keyword evidence="15" id="KW-0753">Steroid metabolism</keyword>
<comment type="similarity">
    <text evidence="2">Belongs to the ERG4/ERG24 family.</text>
</comment>